<name>A0A4V2NVH7_9PROT</name>
<dbReference type="AlphaFoldDB" id="A0A4V2NVH7"/>
<evidence type="ECO:0000256" key="1">
    <source>
        <dbReference type="SAM" id="MobiDB-lite"/>
    </source>
</evidence>
<dbReference type="EMBL" id="SJZB01000038">
    <property type="protein sequence ID" value="TCJ13512.1"/>
    <property type="molecule type" value="Genomic_DNA"/>
</dbReference>
<accession>A0A4V2NVH7</accession>
<reference evidence="3 4" key="1">
    <citation type="submission" date="2019-03" db="EMBL/GenBank/DDBJ databases">
        <title>Genome sequence of Thiobacillaceae bacterium LSR1, a sulfur-oxidizing bacterium isolated from freshwater sediment.</title>
        <authorList>
            <person name="Li S."/>
        </authorList>
    </citation>
    <scope>NUCLEOTIDE SEQUENCE [LARGE SCALE GENOMIC DNA]</scope>
    <source>
        <strain evidence="3 4">LSR1</strain>
    </source>
</reference>
<gene>
    <name evidence="3" type="ORF">EZJ19_10160</name>
</gene>
<evidence type="ECO:0000313" key="3">
    <source>
        <dbReference type="EMBL" id="TCJ13512.1"/>
    </source>
</evidence>
<feature type="signal peptide" evidence="2">
    <location>
        <begin position="1"/>
        <end position="23"/>
    </location>
</feature>
<evidence type="ECO:0000256" key="2">
    <source>
        <dbReference type="SAM" id="SignalP"/>
    </source>
</evidence>
<feature type="region of interest" description="Disordered" evidence="1">
    <location>
        <begin position="40"/>
        <end position="63"/>
    </location>
</feature>
<feature type="chain" id="PRO_5020561762" evidence="2">
    <location>
        <begin position="24"/>
        <end position="63"/>
    </location>
</feature>
<dbReference type="RefSeq" id="WP_131447213.1">
    <property type="nucleotide sequence ID" value="NZ_SJZB01000038.1"/>
</dbReference>
<comment type="caution">
    <text evidence="3">The sequence shown here is derived from an EMBL/GenBank/DDBJ whole genome shotgun (WGS) entry which is preliminary data.</text>
</comment>
<proteinExistence type="predicted"/>
<keyword evidence="2" id="KW-0732">Signal</keyword>
<evidence type="ECO:0000313" key="4">
    <source>
        <dbReference type="Proteomes" id="UP000295443"/>
    </source>
</evidence>
<keyword evidence="4" id="KW-1185">Reference proteome</keyword>
<organism evidence="3 4">
    <name type="scientific">Parasulfuritortus cantonensis</name>
    <dbReference type="NCBI Taxonomy" id="2528202"/>
    <lineage>
        <taxon>Bacteria</taxon>
        <taxon>Pseudomonadati</taxon>
        <taxon>Pseudomonadota</taxon>
        <taxon>Betaproteobacteria</taxon>
        <taxon>Nitrosomonadales</taxon>
        <taxon>Thiobacillaceae</taxon>
        <taxon>Parasulfuritortus</taxon>
    </lineage>
</organism>
<protein>
    <submittedName>
        <fullName evidence="3">Uncharacterized protein</fullName>
    </submittedName>
</protein>
<sequence length="63" mass="6551">MKTRLIQIATLLLLLGAANLAAAAERQPVPVQQAVAASTADAADGQRDRLSWQRVGAPEEGIG</sequence>
<dbReference type="Proteomes" id="UP000295443">
    <property type="component" value="Unassembled WGS sequence"/>
</dbReference>